<dbReference type="Proteomes" id="UP001595699">
    <property type="component" value="Unassembled WGS sequence"/>
</dbReference>
<evidence type="ECO:0000256" key="1">
    <source>
        <dbReference type="ARBA" id="ARBA00004651"/>
    </source>
</evidence>
<feature type="transmembrane region" description="Helical" evidence="7">
    <location>
        <begin position="219"/>
        <end position="241"/>
    </location>
</feature>
<evidence type="ECO:0000256" key="3">
    <source>
        <dbReference type="ARBA" id="ARBA00022475"/>
    </source>
</evidence>
<name>A0ABV7YLD9_9ACTN</name>
<keyword evidence="6 7" id="KW-0472">Membrane</keyword>
<comment type="caution">
    <text evidence="9">The sequence shown here is derived from an EMBL/GenBank/DDBJ whole genome shotgun (WGS) entry which is preliminary data.</text>
</comment>
<feature type="transmembrane region" description="Helical" evidence="7">
    <location>
        <begin position="133"/>
        <end position="157"/>
    </location>
</feature>
<sequence length="305" mass="33230">MTFVDAAQADVEPPAPSRPGAGAFRTFFRSLMRSKAGFIGFIVFMLMFLIALLGPLFVPDTLSLPTDVTQIYAKPSGAHWLGTDSEGRDILIQMINGGRPVILVGLFAALISTVIAVVFGALAAYIGGTFDAIVVTAADIVLTVPQIVLLAVLAAFYKVDSPIALAMIIGFLSWPFLLRAVRAQVFSLKEREYVEAARLLDLGTGRIVLREILPNMSTFILMNFVIGMTNSIYGLVGLYFLGLAPLAGDNWGIMLNLAWTRGAIFFEDSLWYVLAPVLAISILQLALVTMTRSFEEILNPRLRHN</sequence>
<gene>
    <name evidence="9" type="ORF">ACFOUW_31885</name>
</gene>
<dbReference type="PANTHER" id="PTHR43386">
    <property type="entry name" value="OLIGOPEPTIDE TRANSPORT SYSTEM PERMEASE PROTEIN APPC"/>
    <property type="match status" value="1"/>
</dbReference>
<dbReference type="RefSeq" id="WP_307782494.1">
    <property type="nucleotide sequence ID" value="NZ_JAFBCM010000001.1"/>
</dbReference>
<accession>A0ABV7YLD9</accession>
<feature type="transmembrane region" description="Helical" evidence="7">
    <location>
        <begin position="101"/>
        <end position="126"/>
    </location>
</feature>
<dbReference type="EMBL" id="JBHRZH010000039">
    <property type="protein sequence ID" value="MFC3765471.1"/>
    <property type="molecule type" value="Genomic_DNA"/>
</dbReference>
<dbReference type="Gene3D" id="1.10.3720.10">
    <property type="entry name" value="MetI-like"/>
    <property type="match status" value="1"/>
</dbReference>
<dbReference type="SUPFAM" id="SSF161098">
    <property type="entry name" value="MetI-like"/>
    <property type="match status" value="1"/>
</dbReference>
<proteinExistence type="inferred from homology"/>
<keyword evidence="10" id="KW-1185">Reference proteome</keyword>
<keyword evidence="5 7" id="KW-1133">Transmembrane helix</keyword>
<evidence type="ECO:0000313" key="9">
    <source>
        <dbReference type="EMBL" id="MFC3765471.1"/>
    </source>
</evidence>
<evidence type="ECO:0000259" key="8">
    <source>
        <dbReference type="PROSITE" id="PS50928"/>
    </source>
</evidence>
<dbReference type="InterPro" id="IPR050366">
    <property type="entry name" value="BP-dependent_transpt_permease"/>
</dbReference>
<dbReference type="InterPro" id="IPR000515">
    <property type="entry name" value="MetI-like"/>
</dbReference>
<dbReference type="Pfam" id="PF00528">
    <property type="entry name" value="BPD_transp_1"/>
    <property type="match status" value="1"/>
</dbReference>
<organism evidence="9 10">
    <name type="scientific">Tenggerimyces flavus</name>
    <dbReference type="NCBI Taxonomy" id="1708749"/>
    <lineage>
        <taxon>Bacteria</taxon>
        <taxon>Bacillati</taxon>
        <taxon>Actinomycetota</taxon>
        <taxon>Actinomycetes</taxon>
        <taxon>Propionibacteriales</taxon>
        <taxon>Nocardioidaceae</taxon>
        <taxon>Tenggerimyces</taxon>
    </lineage>
</organism>
<dbReference type="PROSITE" id="PS50928">
    <property type="entry name" value="ABC_TM1"/>
    <property type="match status" value="1"/>
</dbReference>
<dbReference type="InterPro" id="IPR025966">
    <property type="entry name" value="OppC_N"/>
</dbReference>
<dbReference type="InterPro" id="IPR035906">
    <property type="entry name" value="MetI-like_sf"/>
</dbReference>
<evidence type="ECO:0000313" key="10">
    <source>
        <dbReference type="Proteomes" id="UP001595699"/>
    </source>
</evidence>
<keyword evidence="3" id="KW-1003">Cell membrane</keyword>
<comment type="subcellular location">
    <subcellularLocation>
        <location evidence="1 7">Cell membrane</location>
        <topology evidence="1 7">Multi-pass membrane protein</topology>
    </subcellularLocation>
</comment>
<dbReference type="Pfam" id="PF12911">
    <property type="entry name" value="OppC_N"/>
    <property type="match status" value="1"/>
</dbReference>
<feature type="transmembrane region" description="Helical" evidence="7">
    <location>
        <begin position="38"/>
        <end position="58"/>
    </location>
</feature>
<protein>
    <submittedName>
        <fullName evidence="9">ABC transporter permease</fullName>
    </submittedName>
</protein>
<feature type="transmembrane region" description="Helical" evidence="7">
    <location>
        <begin position="163"/>
        <end position="181"/>
    </location>
</feature>
<evidence type="ECO:0000256" key="2">
    <source>
        <dbReference type="ARBA" id="ARBA00022448"/>
    </source>
</evidence>
<keyword evidence="4 7" id="KW-0812">Transmembrane</keyword>
<reference evidence="10" key="1">
    <citation type="journal article" date="2019" name="Int. J. Syst. Evol. Microbiol.">
        <title>The Global Catalogue of Microorganisms (GCM) 10K type strain sequencing project: providing services to taxonomists for standard genome sequencing and annotation.</title>
        <authorList>
            <consortium name="The Broad Institute Genomics Platform"/>
            <consortium name="The Broad Institute Genome Sequencing Center for Infectious Disease"/>
            <person name="Wu L."/>
            <person name="Ma J."/>
        </authorList>
    </citation>
    <scope>NUCLEOTIDE SEQUENCE [LARGE SCALE GENOMIC DNA]</scope>
    <source>
        <strain evidence="10">CGMCC 4.7241</strain>
    </source>
</reference>
<evidence type="ECO:0000256" key="5">
    <source>
        <dbReference type="ARBA" id="ARBA00022989"/>
    </source>
</evidence>
<dbReference type="PANTHER" id="PTHR43386:SF1">
    <property type="entry name" value="D,D-DIPEPTIDE TRANSPORT SYSTEM PERMEASE PROTEIN DDPC-RELATED"/>
    <property type="match status" value="1"/>
</dbReference>
<comment type="similarity">
    <text evidence="7">Belongs to the binding-protein-dependent transport system permease family.</text>
</comment>
<keyword evidence="2 7" id="KW-0813">Transport</keyword>
<dbReference type="CDD" id="cd06261">
    <property type="entry name" value="TM_PBP2"/>
    <property type="match status" value="1"/>
</dbReference>
<evidence type="ECO:0000256" key="6">
    <source>
        <dbReference type="ARBA" id="ARBA00023136"/>
    </source>
</evidence>
<evidence type="ECO:0000256" key="7">
    <source>
        <dbReference type="RuleBase" id="RU363032"/>
    </source>
</evidence>
<feature type="domain" description="ABC transmembrane type-1" evidence="8">
    <location>
        <begin position="102"/>
        <end position="291"/>
    </location>
</feature>
<feature type="transmembrane region" description="Helical" evidence="7">
    <location>
        <begin position="269"/>
        <end position="288"/>
    </location>
</feature>
<evidence type="ECO:0000256" key="4">
    <source>
        <dbReference type="ARBA" id="ARBA00022692"/>
    </source>
</evidence>